<gene>
    <name evidence="1" type="ORF">HNR75_000628</name>
</gene>
<proteinExistence type="predicted"/>
<dbReference type="EMBL" id="JACHGR010000002">
    <property type="protein sequence ID" value="MBB6054756.1"/>
    <property type="molecule type" value="Genomic_DNA"/>
</dbReference>
<sequence length="58" mass="6357">MSCQFELTVICDNYAGHCTGDNVIVMLRENLRDTAVGQFCAGMHIGTGERVSDNGIHR</sequence>
<accession>A0A841GDQ8</accession>
<dbReference type="Proteomes" id="UP000585721">
    <property type="component" value="Unassembled WGS sequence"/>
</dbReference>
<comment type="caution">
    <text evidence="1">The sequence shown here is derived from an EMBL/GenBank/DDBJ whole genome shotgun (WGS) entry which is preliminary data.</text>
</comment>
<name>A0A841GDQ8_9GAMM</name>
<dbReference type="AlphaFoldDB" id="A0A841GDQ8"/>
<protein>
    <submittedName>
        <fullName evidence="1">Uncharacterized protein</fullName>
    </submittedName>
</protein>
<keyword evidence="2" id="KW-1185">Reference proteome</keyword>
<evidence type="ECO:0000313" key="2">
    <source>
        <dbReference type="Proteomes" id="UP000585721"/>
    </source>
</evidence>
<organism evidence="1 2">
    <name type="scientific">Tolumonas osonensis</name>
    <dbReference type="NCBI Taxonomy" id="675874"/>
    <lineage>
        <taxon>Bacteria</taxon>
        <taxon>Pseudomonadati</taxon>
        <taxon>Pseudomonadota</taxon>
        <taxon>Gammaproteobacteria</taxon>
        <taxon>Aeromonadales</taxon>
        <taxon>Aeromonadaceae</taxon>
        <taxon>Tolumonas</taxon>
    </lineage>
</organism>
<reference evidence="1 2" key="1">
    <citation type="submission" date="2020-08" db="EMBL/GenBank/DDBJ databases">
        <title>Genomic Encyclopedia of Type Strains, Phase IV (KMG-IV): sequencing the most valuable type-strain genomes for metagenomic binning, comparative biology and taxonomic classification.</title>
        <authorList>
            <person name="Goeker M."/>
        </authorList>
    </citation>
    <scope>NUCLEOTIDE SEQUENCE [LARGE SCALE GENOMIC DNA]</scope>
    <source>
        <strain evidence="1 2">DSM 22975</strain>
    </source>
</reference>
<evidence type="ECO:0000313" key="1">
    <source>
        <dbReference type="EMBL" id="MBB6054756.1"/>
    </source>
</evidence>